<gene>
    <name evidence="2" type="ORF">EYF80_051355</name>
</gene>
<accession>A0A4Z2FBF4</accession>
<reference evidence="2 3" key="1">
    <citation type="submission" date="2019-03" db="EMBL/GenBank/DDBJ databases">
        <title>First draft genome of Liparis tanakae, snailfish: a comprehensive survey of snailfish specific genes.</title>
        <authorList>
            <person name="Kim W."/>
            <person name="Song I."/>
            <person name="Jeong J.-H."/>
            <person name="Kim D."/>
            <person name="Kim S."/>
            <person name="Ryu S."/>
            <person name="Song J.Y."/>
            <person name="Lee S.K."/>
        </authorList>
    </citation>
    <scope>NUCLEOTIDE SEQUENCE [LARGE SCALE GENOMIC DNA]</scope>
    <source>
        <tissue evidence="2">Muscle</tissue>
    </source>
</reference>
<sequence>MKRSLDISVALPADVEDVLAAFGSHDHGPASRLLWALDVAGRRPLGRRRLRVTGRLIVLFLYSSSPVPLAFILPALSPALLRTSPTDYCQTHSTDPMVGAFRSEFQFISKALEIVELGALRSPLRPRSA</sequence>
<dbReference type="Proteomes" id="UP000314294">
    <property type="component" value="Unassembled WGS sequence"/>
</dbReference>
<keyword evidence="1" id="KW-0812">Transmembrane</keyword>
<dbReference type="EMBL" id="SRLO01001368">
    <property type="protein sequence ID" value="TNN38487.1"/>
    <property type="molecule type" value="Genomic_DNA"/>
</dbReference>
<keyword evidence="1" id="KW-0472">Membrane</keyword>
<evidence type="ECO:0000313" key="2">
    <source>
        <dbReference type="EMBL" id="TNN38487.1"/>
    </source>
</evidence>
<keyword evidence="1" id="KW-1133">Transmembrane helix</keyword>
<organism evidence="2 3">
    <name type="scientific">Liparis tanakae</name>
    <name type="common">Tanaka's snailfish</name>
    <dbReference type="NCBI Taxonomy" id="230148"/>
    <lineage>
        <taxon>Eukaryota</taxon>
        <taxon>Metazoa</taxon>
        <taxon>Chordata</taxon>
        <taxon>Craniata</taxon>
        <taxon>Vertebrata</taxon>
        <taxon>Euteleostomi</taxon>
        <taxon>Actinopterygii</taxon>
        <taxon>Neopterygii</taxon>
        <taxon>Teleostei</taxon>
        <taxon>Neoteleostei</taxon>
        <taxon>Acanthomorphata</taxon>
        <taxon>Eupercaria</taxon>
        <taxon>Perciformes</taxon>
        <taxon>Cottioidei</taxon>
        <taxon>Cottales</taxon>
        <taxon>Liparidae</taxon>
        <taxon>Liparis</taxon>
    </lineage>
</organism>
<dbReference type="AlphaFoldDB" id="A0A4Z2FBF4"/>
<evidence type="ECO:0000256" key="1">
    <source>
        <dbReference type="SAM" id="Phobius"/>
    </source>
</evidence>
<name>A0A4Z2FBF4_9TELE</name>
<protein>
    <submittedName>
        <fullName evidence="2">Uncharacterized protein</fullName>
    </submittedName>
</protein>
<feature type="transmembrane region" description="Helical" evidence="1">
    <location>
        <begin position="52"/>
        <end position="76"/>
    </location>
</feature>
<keyword evidence="3" id="KW-1185">Reference proteome</keyword>
<proteinExistence type="predicted"/>
<comment type="caution">
    <text evidence="2">The sequence shown here is derived from an EMBL/GenBank/DDBJ whole genome shotgun (WGS) entry which is preliminary data.</text>
</comment>
<evidence type="ECO:0000313" key="3">
    <source>
        <dbReference type="Proteomes" id="UP000314294"/>
    </source>
</evidence>